<reference evidence="8 9" key="1">
    <citation type="submission" date="2023-08" db="EMBL/GenBank/DDBJ databases">
        <title>A Necator americanus chromosomal reference genome.</title>
        <authorList>
            <person name="Ilik V."/>
            <person name="Petrzelkova K.J."/>
            <person name="Pardy F."/>
            <person name="Fuh T."/>
            <person name="Niatou-Singa F.S."/>
            <person name="Gouil Q."/>
            <person name="Baker L."/>
            <person name="Ritchie M.E."/>
            <person name="Jex A.R."/>
            <person name="Gazzola D."/>
            <person name="Li H."/>
            <person name="Toshio Fujiwara R."/>
            <person name="Zhan B."/>
            <person name="Aroian R.V."/>
            <person name="Pafco B."/>
            <person name="Schwarz E.M."/>
        </authorList>
    </citation>
    <scope>NUCLEOTIDE SEQUENCE [LARGE SCALE GENOMIC DNA]</scope>
    <source>
        <strain evidence="8 9">Aroian</strain>
        <tissue evidence="8">Whole animal</tissue>
    </source>
</reference>
<evidence type="ECO:0000256" key="1">
    <source>
        <dbReference type="ARBA" id="ARBA00007835"/>
    </source>
</evidence>
<dbReference type="InterPro" id="IPR007000">
    <property type="entry name" value="PLipase_B-like"/>
</dbReference>
<evidence type="ECO:0000256" key="4">
    <source>
        <dbReference type="ARBA" id="ARBA00022963"/>
    </source>
</evidence>
<feature type="signal peptide" evidence="7">
    <location>
        <begin position="1"/>
        <end position="18"/>
    </location>
</feature>
<comment type="similarity">
    <text evidence="1 7">Belongs to the phospholipase B-like family.</text>
</comment>
<protein>
    <recommendedName>
        <fullName evidence="7">Phospholipase B-like</fullName>
        <ecNumber evidence="7">3.1.1.-</ecNumber>
    </recommendedName>
</protein>
<keyword evidence="5 7" id="KW-0443">Lipid metabolism</keyword>
<feature type="chain" id="PRO_5044953799" description="Phospholipase B-like" evidence="7">
    <location>
        <begin position="19"/>
        <end position="573"/>
    </location>
</feature>
<organism evidence="8 9">
    <name type="scientific">Necator americanus</name>
    <name type="common">Human hookworm</name>
    <dbReference type="NCBI Taxonomy" id="51031"/>
    <lineage>
        <taxon>Eukaryota</taxon>
        <taxon>Metazoa</taxon>
        <taxon>Ecdysozoa</taxon>
        <taxon>Nematoda</taxon>
        <taxon>Chromadorea</taxon>
        <taxon>Rhabditida</taxon>
        <taxon>Rhabditina</taxon>
        <taxon>Rhabditomorpha</taxon>
        <taxon>Strongyloidea</taxon>
        <taxon>Ancylostomatidae</taxon>
        <taxon>Bunostominae</taxon>
        <taxon>Necator</taxon>
    </lineage>
</organism>
<evidence type="ECO:0000256" key="5">
    <source>
        <dbReference type="ARBA" id="ARBA00023098"/>
    </source>
</evidence>
<evidence type="ECO:0000256" key="6">
    <source>
        <dbReference type="ARBA" id="ARBA00023180"/>
    </source>
</evidence>
<keyword evidence="6" id="KW-0325">Glycoprotein</keyword>
<evidence type="ECO:0000256" key="3">
    <source>
        <dbReference type="ARBA" id="ARBA00022801"/>
    </source>
</evidence>
<sequence>MSRFLLFTLLLLSSYTNGKRTKTIRPQKPLKKDQDGTYGLCENEFGQMYYYKEYEGQENVCEKDIAKVKYSNRINETGWAFVEVEVSGRVTEPFQQGYAAGFVEGRATRELIQLHISNTVDGFCEGAEKFCEDLNQYLLDNFLWMEEEIAKNPNSHYWIQVNMTINQLLGMIDGYEGNLGRRLSLKDIVSHPLFLIQLAGDIEDLAVKFKKPETQRSLLAGTGHCSALVKILPDHSDIYFSHVTWASYSSMLRMQKRYTFATHDPGRSYAFSSYPGSIASIDDFIVTSAGLGILETTISNYNEDLMQYMTPQSVLCWIRTQVAHRTSSSGLHWAKTFAKHNSGTYNNQWSILDYKKFHRDHRDKLLHGLLHVLEQLPNHIVHTDMTHTLLRQKYWPSYNTPYFPKIFEWSESGRMVKKYGDWFSYEKTPRALIFRRDHDDVTDMNSMIRLMRSNNYTEDPLSRCECDPPYSGENAISCRSDLNPPNGTYPFPSLGHRDHGATDMKVTNSHLIESLSFTATAGPTHGPTPVFDWNRAPFKDIVPHNGHPTQWTFKPITHQWESSLYTNNQQDLK</sequence>
<dbReference type="Proteomes" id="UP001303046">
    <property type="component" value="Unassembled WGS sequence"/>
</dbReference>
<dbReference type="PANTHER" id="PTHR12370:SF3">
    <property type="entry name" value="PHOSPHOLIPASE B-LIKE 2-RELATED"/>
    <property type="match status" value="1"/>
</dbReference>
<evidence type="ECO:0000313" key="8">
    <source>
        <dbReference type="EMBL" id="KAK6739536.1"/>
    </source>
</evidence>
<evidence type="ECO:0000313" key="9">
    <source>
        <dbReference type="Proteomes" id="UP001303046"/>
    </source>
</evidence>
<evidence type="ECO:0000256" key="2">
    <source>
        <dbReference type="ARBA" id="ARBA00022729"/>
    </source>
</evidence>
<comment type="caution">
    <text evidence="8">The sequence shown here is derived from an EMBL/GenBank/DDBJ whole genome shotgun (WGS) entry which is preliminary data.</text>
</comment>
<keyword evidence="9" id="KW-1185">Reference proteome</keyword>
<dbReference type="Pfam" id="PF04916">
    <property type="entry name" value="Phospholip_B"/>
    <property type="match status" value="1"/>
</dbReference>
<dbReference type="PANTHER" id="PTHR12370">
    <property type="entry name" value="PHOSPHOLIPASE B-RELATED"/>
    <property type="match status" value="1"/>
</dbReference>
<gene>
    <name evidence="8" type="primary">Necator_chrIII.g8951</name>
    <name evidence="8" type="ORF">RB195_008186</name>
</gene>
<comment type="function">
    <text evidence="7">Putative phospholipase.</text>
</comment>
<keyword evidence="2 7" id="KW-0732">Signal</keyword>
<evidence type="ECO:0000256" key="7">
    <source>
        <dbReference type="RuleBase" id="RU364138"/>
    </source>
</evidence>
<proteinExistence type="inferred from homology"/>
<dbReference type="EC" id="3.1.1.-" evidence="7"/>
<accession>A0ABR1CME0</accession>
<dbReference type="Gene3D" id="3.60.60.30">
    <property type="match status" value="1"/>
</dbReference>
<dbReference type="EMBL" id="JAVFWL010000003">
    <property type="protein sequence ID" value="KAK6739536.1"/>
    <property type="molecule type" value="Genomic_DNA"/>
</dbReference>
<keyword evidence="3 7" id="KW-0378">Hydrolase</keyword>
<keyword evidence="4 7" id="KW-0442">Lipid degradation</keyword>
<name>A0ABR1CME0_NECAM</name>